<organism evidence="8">
    <name type="scientific">Oppiella nova</name>
    <dbReference type="NCBI Taxonomy" id="334625"/>
    <lineage>
        <taxon>Eukaryota</taxon>
        <taxon>Metazoa</taxon>
        <taxon>Ecdysozoa</taxon>
        <taxon>Arthropoda</taxon>
        <taxon>Chelicerata</taxon>
        <taxon>Arachnida</taxon>
        <taxon>Acari</taxon>
        <taxon>Acariformes</taxon>
        <taxon>Sarcoptiformes</taxon>
        <taxon>Oribatida</taxon>
        <taxon>Brachypylina</taxon>
        <taxon>Oppioidea</taxon>
        <taxon>Oppiidae</taxon>
        <taxon>Oppiella</taxon>
    </lineage>
</organism>
<keyword evidence="3 7" id="KW-0949">S-adenosyl-L-methionine</keyword>
<comment type="similarity">
    <text evidence="7">Belongs to the class I-like SAM-binding methyltransferase superfamily. C5-methyltransferase family.</text>
</comment>
<feature type="active site" evidence="7">
    <location>
        <position position="99"/>
    </location>
</feature>
<evidence type="ECO:0000256" key="5">
    <source>
        <dbReference type="ARBA" id="ARBA00039681"/>
    </source>
</evidence>
<dbReference type="EMBL" id="CAJPVJ010018050">
    <property type="protein sequence ID" value="CAG2176836.1"/>
    <property type="molecule type" value="Genomic_DNA"/>
</dbReference>
<dbReference type="PANTHER" id="PTHR46098:SF1">
    <property type="entry name" value="TRNA (CYTOSINE(38)-C(5))-METHYLTRANSFERASE"/>
    <property type="match status" value="1"/>
</dbReference>
<dbReference type="Gene3D" id="3.90.120.10">
    <property type="entry name" value="DNA Methylase, subunit A, domain 2"/>
    <property type="match status" value="1"/>
</dbReference>
<keyword evidence="9" id="KW-1185">Reference proteome</keyword>
<dbReference type="PROSITE" id="PS51679">
    <property type="entry name" value="SAM_MT_C5"/>
    <property type="match status" value="1"/>
</dbReference>
<accession>A0A7R9MI62</accession>
<evidence type="ECO:0000256" key="2">
    <source>
        <dbReference type="ARBA" id="ARBA00022679"/>
    </source>
</evidence>
<dbReference type="InterPro" id="IPR050750">
    <property type="entry name" value="C5-MTase"/>
</dbReference>
<reference evidence="8" key="1">
    <citation type="submission" date="2020-11" db="EMBL/GenBank/DDBJ databases">
        <authorList>
            <person name="Tran Van P."/>
        </authorList>
    </citation>
    <scope>NUCLEOTIDE SEQUENCE</scope>
</reference>
<evidence type="ECO:0000313" key="8">
    <source>
        <dbReference type="EMBL" id="CAD7659674.1"/>
    </source>
</evidence>
<dbReference type="AlphaFoldDB" id="A0A7R9MI62"/>
<dbReference type="InterPro" id="IPR031303">
    <property type="entry name" value="C5_meth_CS"/>
</dbReference>
<dbReference type="GO" id="GO:0008168">
    <property type="term" value="F:methyltransferase activity"/>
    <property type="evidence" value="ECO:0007669"/>
    <property type="project" value="UniProtKB-KW"/>
</dbReference>
<dbReference type="GO" id="GO:0005634">
    <property type="term" value="C:nucleus"/>
    <property type="evidence" value="ECO:0007669"/>
    <property type="project" value="TreeGrafter"/>
</dbReference>
<evidence type="ECO:0000256" key="4">
    <source>
        <dbReference type="ARBA" id="ARBA00039081"/>
    </source>
</evidence>
<name>A0A7R9MI62_9ACAR</name>
<dbReference type="InterPro" id="IPR029063">
    <property type="entry name" value="SAM-dependent_MTases_sf"/>
</dbReference>
<dbReference type="PRINTS" id="PR00105">
    <property type="entry name" value="C5METTRFRASE"/>
</dbReference>
<dbReference type="Proteomes" id="UP000728032">
    <property type="component" value="Unassembled WGS sequence"/>
</dbReference>
<evidence type="ECO:0000256" key="6">
    <source>
        <dbReference type="ARBA" id="ARBA00042810"/>
    </source>
</evidence>
<sequence length="357" mass="41243">MHSLMPTMDPIKDCSQLFKTRFKVLELYSGIGGMHFAIKNLPIDSYDLIAIDINTSANGVYIHNHLSHNCQQMERNILSINENHFNEWAIDLLTMSPPCQPFTRIRKLPKYILVENVKGFETSDARQLLIQTLSSCGYGYQEFLLSPNQLNVPNSRLRYYLIAKRGKQFNFNSNNEEFVAKPPDIDPKNLCSFCTNILFQSKDQNLRPISDYLENLDDIQIQSYLLPDKILSKYFMILDIVKSDSLSTNCFTKSYSHRIEGTGSVLQTSDHDIQEVCRQLNDCQTDEQKIVILRSLGLRFFTPKEISNLMSFPTHFDFPEDLTIKQKYRLLGNSVNVKVIEYLLKLLLNDCELKAQI</sequence>
<evidence type="ECO:0000256" key="7">
    <source>
        <dbReference type="PROSITE-ProRule" id="PRU01016"/>
    </source>
</evidence>
<proteinExistence type="inferred from homology"/>
<dbReference type="GO" id="GO:0032259">
    <property type="term" value="P:methylation"/>
    <property type="evidence" value="ECO:0007669"/>
    <property type="project" value="UniProtKB-KW"/>
</dbReference>
<dbReference type="Gene3D" id="3.40.50.150">
    <property type="entry name" value="Vaccinia Virus protein VP39"/>
    <property type="match status" value="1"/>
</dbReference>
<dbReference type="PROSITE" id="PS00095">
    <property type="entry name" value="C5_MTASE_2"/>
    <property type="match status" value="1"/>
</dbReference>
<evidence type="ECO:0000256" key="1">
    <source>
        <dbReference type="ARBA" id="ARBA00022603"/>
    </source>
</evidence>
<keyword evidence="1 7" id="KW-0489">Methyltransferase</keyword>
<dbReference type="Pfam" id="PF00145">
    <property type="entry name" value="DNA_methylase"/>
    <property type="match status" value="2"/>
</dbReference>
<dbReference type="EC" id="2.1.1.204" evidence="4"/>
<evidence type="ECO:0000256" key="3">
    <source>
        <dbReference type="ARBA" id="ARBA00022691"/>
    </source>
</evidence>
<evidence type="ECO:0000313" key="9">
    <source>
        <dbReference type="Proteomes" id="UP000728032"/>
    </source>
</evidence>
<keyword evidence="2 7" id="KW-0808">Transferase</keyword>
<dbReference type="EMBL" id="OC932875">
    <property type="protein sequence ID" value="CAD7659674.1"/>
    <property type="molecule type" value="Genomic_DNA"/>
</dbReference>
<protein>
    <recommendedName>
        <fullName evidence="5">tRNA (cytosine(38)-C(5))-methyltransferase</fullName>
        <ecNumber evidence="4">2.1.1.204</ecNumber>
    </recommendedName>
    <alternativeName>
        <fullName evidence="6">DNA (cytosine-5)-methyltransferase-like protein 2</fullName>
    </alternativeName>
</protein>
<dbReference type="InterPro" id="IPR001525">
    <property type="entry name" value="C5_MeTfrase"/>
</dbReference>
<dbReference type="SUPFAM" id="SSF53335">
    <property type="entry name" value="S-adenosyl-L-methionine-dependent methyltransferases"/>
    <property type="match status" value="1"/>
</dbReference>
<gene>
    <name evidence="8" type="ORF">ONB1V03_LOCUS16269</name>
</gene>
<dbReference type="PANTHER" id="PTHR46098">
    <property type="entry name" value="TRNA (CYTOSINE(38)-C(5))-METHYLTRANSFERASE"/>
    <property type="match status" value="1"/>
</dbReference>
<dbReference type="OrthoDB" id="414133at2759"/>